<evidence type="ECO:0000313" key="3">
    <source>
        <dbReference type="Proteomes" id="UP000681356"/>
    </source>
</evidence>
<reference evidence="2" key="1">
    <citation type="submission" date="2021-04" db="EMBL/GenBank/DDBJ databases">
        <authorList>
            <person name="Yoon J."/>
        </authorList>
    </citation>
    <scope>NUCLEOTIDE SEQUENCE</scope>
    <source>
        <strain evidence="2">KMU-90</strain>
    </source>
</reference>
<keyword evidence="1" id="KW-1133">Transmembrane helix</keyword>
<comment type="caution">
    <text evidence="2">The sequence shown here is derived from an EMBL/GenBank/DDBJ whole genome shotgun (WGS) entry which is preliminary data.</text>
</comment>
<sequence>MSDRSISILGLVLALFAAIFAGGALYFAWKADQSVQGAVKIEFLDFDVTGHERCCVNFQWRFQATNYSVYDRFLTSASFDSGQYDIVSEVFLSDDVRNVLSQNYFGESASRIVVPGRGSITLYANAPLQLGMLSQKNKMYPLDSSGNNSDPFWAGVEASEAVKHAWKENFEERLAKYVENYDPEFDSIIIQAIRGCRSNLRLFPSQCGRLSVELDDGSLVNSDEILVGFFPNYLSMPPQSAVERFGDQPEIK</sequence>
<protein>
    <submittedName>
        <fullName evidence="2">Uncharacterized protein</fullName>
    </submittedName>
</protein>
<gene>
    <name evidence="2" type="ORF">KB874_05090</name>
</gene>
<name>A0A8J7WD51_9RHOB</name>
<dbReference type="RefSeq" id="WP_212535477.1">
    <property type="nucleotide sequence ID" value="NZ_JAGTUU010000002.1"/>
</dbReference>
<evidence type="ECO:0000256" key="1">
    <source>
        <dbReference type="SAM" id="Phobius"/>
    </source>
</evidence>
<keyword evidence="1" id="KW-0472">Membrane</keyword>
<dbReference type="EMBL" id="JAGTUU010000002">
    <property type="protein sequence ID" value="MBS0123501.1"/>
    <property type="molecule type" value="Genomic_DNA"/>
</dbReference>
<accession>A0A8J7WD51</accession>
<dbReference type="AlphaFoldDB" id="A0A8J7WD51"/>
<evidence type="ECO:0000313" key="2">
    <source>
        <dbReference type="EMBL" id="MBS0123501.1"/>
    </source>
</evidence>
<organism evidence="2 3">
    <name type="scientific">Thetidibacter halocola</name>
    <dbReference type="NCBI Taxonomy" id="2827239"/>
    <lineage>
        <taxon>Bacteria</taxon>
        <taxon>Pseudomonadati</taxon>
        <taxon>Pseudomonadota</taxon>
        <taxon>Alphaproteobacteria</taxon>
        <taxon>Rhodobacterales</taxon>
        <taxon>Roseobacteraceae</taxon>
        <taxon>Thetidibacter</taxon>
    </lineage>
</organism>
<proteinExistence type="predicted"/>
<feature type="transmembrane region" description="Helical" evidence="1">
    <location>
        <begin position="6"/>
        <end position="29"/>
    </location>
</feature>
<keyword evidence="1" id="KW-0812">Transmembrane</keyword>
<keyword evidence="3" id="KW-1185">Reference proteome</keyword>
<dbReference type="Proteomes" id="UP000681356">
    <property type="component" value="Unassembled WGS sequence"/>
</dbReference>